<accession>A0AA38MRD8</accession>
<proteinExistence type="inferred from homology"/>
<evidence type="ECO:0000256" key="8">
    <source>
        <dbReference type="SAM" id="MobiDB-lite"/>
    </source>
</evidence>
<dbReference type="AlphaFoldDB" id="A0AA38MRD8"/>
<feature type="transmembrane region" description="Helical" evidence="9">
    <location>
        <begin position="71"/>
        <end position="93"/>
    </location>
</feature>
<feature type="transmembrane region" description="Helical" evidence="9">
    <location>
        <begin position="39"/>
        <end position="59"/>
    </location>
</feature>
<reference evidence="10" key="1">
    <citation type="journal article" date="2023" name="G3 (Bethesda)">
        <title>Whole genome assemblies of Zophobas morio and Tenebrio molitor.</title>
        <authorList>
            <person name="Kaur S."/>
            <person name="Stinson S.A."/>
            <person name="diCenzo G.C."/>
        </authorList>
    </citation>
    <scope>NUCLEOTIDE SEQUENCE</scope>
    <source>
        <strain evidence="10">QUZm001</strain>
    </source>
</reference>
<dbReference type="PANTHER" id="PTHR11785:SF535">
    <property type="entry name" value="GH08870P"/>
    <property type="match status" value="1"/>
</dbReference>
<keyword evidence="3" id="KW-0813">Transport</keyword>
<evidence type="ECO:0000256" key="7">
    <source>
        <dbReference type="ARBA" id="ARBA00023136"/>
    </source>
</evidence>
<feature type="region of interest" description="Disordered" evidence="8">
    <location>
        <begin position="1"/>
        <end position="22"/>
    </location>
</feature>
<feature type="transmembrane region" description="Helical" evidence="9">
    <location>
        <begin position="306"/>
        <end position="328"/>
    </location>
</feature>
<dbReference type="GO" id="GO:0015179">
    <property type="term" value="F:L-amino acid transmembrane transporter activity"/>
    <property type="evidence" value="ECO:0007669"/>
    <property type="project" value="TreeGrafter"/>
</dbReference>
<evidence type="ECO:0008006" key="12">
    <source>
        <dbReference type="Google" id="ProtNLM"/>
    </source>
</evidence>
<keyword evidence="7 9" id="KW-0472">Membrane</keyword>
<keyword evidence="5 9" id="KW-0812">Transmembrane</keyword>
<feature type="transmembrane region" description="Helical" evidence="9">
    <location>
        <begin position="159"/>
        <end position="177"/>
    </location>
</feature>
<organism evidence="10 11">
    <name type="scientific">Zophobas morio</name>
    <dbReference type="NCBI Taxonomy" id="2755281"/>
    <lineage>
        <taxon>Eukaryota</taxon>
        <taxon>Metazoa</taxon>
        <taxon>Ecdysozoa</taxon>
        <taxon>Arthropoda</taxon>
        <taxon>Hexapoda</taxon>
        <taxon>Insecta</taxon>
        <taxon>Pterygota</taxon>
        <taxon>Neoptera</taxon>
        <taxon>Endopterygota</taxon>
        <taxon>Coleoptera</taxon>
        <taxon>Polyphaga</taxon>
        <taxon>Cucujiformia</taxon>
        <taxon>Tenebrionidae</taxon>
        <taxon>Zophobas</taxon>
    </lineage>
</organism>
<comment type="similarity">
    <text evidence="2">Belongs to the amino acid-polyamine-organocation (APC) superfamily. L-type amino acid transporter (LAT) (TC 2.A.3.8) family.</text>
</comment>
<feature type="transmembrane region" description="Helical" evidence="9">
    <location>
        <begin position="445"/>
        <end position="465"/>
    </location>
</feature>
<keyword evidence="11" id="KW-1185">Reference proteome</keyword>
<keyword evidence="6 9" id="KW-1133">Transmembrane helix</keyword>
<sequence length="498" mass="55100">MPSNNTKVVKSPTENRLISPAETPREEMVEEKVKMKKQLGLLEGVAIILGIIFGSGIFISPKGIIQEVNSVGFSLVVWILCGFLSMIGALCYAELGTAIPKSGGDYAYIYEAYGPLPSFLYLWAANLIFVPTTNAIMGLTFAKYVIQPFFHQCNLPEDGATFMAAATICFLTFLNGYNVKTTTKIQNVFMFCKIGALVLVIIIGVVWMGLGNVQNFQNAFEGTSTNPGKIAKAFYSGIFSYSGWNYLNFMTEELKNPYVNLPRAIYISLPLVTMIYVLANMAYLSVLTPDAMVSSDAIAVTFGNNVLGKAAWIIPVMVAISAFGGLSVHIMTSSRMLYVGARNGHFPTLLSHLNIKKFTPMPSLVFLNILSLFMLCTNDIHTLITYCTVVESFFVMLSVSGLLYLRWKKPDIPRPIRVNLIVPIAFVLICIFLIILPCFEAPIEVGMGALITLSGVPVYYFGVVWQDKPMLYQNFMDKVTEISQKIFVAAHEDEDLEE</sequence>
<dbReference type="Proteomes" id="UP001168821">
    <property type="component" value="Unassembled WGS sequence"/>
</dbReference>
<evidence type="ECO:0000256" key="1">
    <source>
        <dbReference type="ARBA" id="ARBA00004651"/>
    </source>
</evidence>
<evidence type="ECO:0000256" key="9">
    <source>
        <dbReference type="SAM" id="Phobius"/>
    </source>
</evidence>
<protein>
    <recommendedName>
        <fullName evidence="12">Y+L amino acid transporter 2</fullName>
    </recommendedName>
</protein>
<dbReference type="Gene3D" id="1.20.1740.10">
    <property type="entry name" value="Amino acid/polyamine transporter I"/>
    <property type="match status" value="1"/>
</dbReference>
<evidence type="ECO:0000256" key="2">
    <source>
        <dbReference type="ARBA" id="ARBA00007040"/>
    </source>
</evidence>
<feature type="compositionally biased region" description="Polar residues" evidence="8">
    <location>
        <begin position="1"/>
        <end position="16"/>
    </location>
</feature>
<dbReference type="InterPro" id="IPR050598">
    <property type="entry name" value="AminoAcid_Transporter"/>
</dbReference>
<feature type="transmembrane region" description="Helical" evidence="9">
    <location>
        <begin position="119"/>
        <end position="139"/>
    </location>
</feature>
<evidence type="ECO:0000313" key="10">
    <source>
        <dbReference type="EMBL" id="KAJ3665017.1"/>
    </source>
</evidence>
<gene>
    <name evidence="10" type="ORF">Zmor_000538</name>
</gene>
<evidence type="ECO:0000256" key="4">
    <source>
        <dbReference type="ARBA" id="ARBA00022475"/>
    </source>
</evidence>
<evidence type="ECO:0000256" key="6">
    <source>
        <dbReference type="ARBA" id="ARBA00022989"/>
    </source>
</evidence>
<dbReference type="PIRSF" id="PIRSF006060">
    <property type="entry name" value="AA_transporter"/>
    <property type="match status" value="1"/>
</dbReference>
<comment type="caution">
    <text evidence="10">The sequence shown here is derived from an EMBL/GenBank/DDBJ whole genome shotgun (WGS) entry which is preliminary data.</text>
</comment>
<keyword evidence="4" id="KW-1003">Cell membrane</keyword>
<dbReference type="Pfam" id="PF13520">
    <property type="entry name" value="AA_permease_2"/>
    <property type="match status" value="1"/>
</dbReference>
<dbReference type="FunFam" id="1.20.1740.10:FF:000003">
    <property type="entry name" value="Y+L amino acid transporter 1 isoform X1"/>
    <property type="match status" value="1"/>
</dbReference>
<feature type="transmembrane region" description="Helical" evidence="9">
    <location>
        <begin position="417"/>
        <end position="439"/>
    </location>
</feature>
<comment type="subcellular location">
    <subcellularLocation>
        <location evidence="1">Cell membrane</location>
        <topology evidence="1">Multi-pass membrane protein</topology>
    </subcellularLocation>
</comment>
<dbReference type="EMBL" id="JALNTZ010000001">
    <property type="protein sequence ID" value="KAJ3665017.1"/>
    <property type="molecule type" value="Genomic_DNA"/>
</dbReference>
<feature type="transmembrane region" description="Helical" evidence="9">
    <location>
        <begin position="267"/>
        <end position="286"/>
    </location>
</feature>
<name>A0AA38MRD8_9CUCU</name>
<evidence type="ECO:0000256" key="5">
    <source>
        <dbReference type="ARBA" id="ARBA00022692"/>
    </source>
</evidence>
<feature type="transmembrane region" description="Helical" evidence="9">
    <location>
        <begin position="383"/>
        <end position="405"/>
    </location>
</feature>
<evidence type="ECO:0000256" key="3">
    <source>
        <dbReference type="ARBA" id="ARBA00022448"/>
    </source>
</evidence>
<dbReference type="GO" id="GO:0005886">
    <property type="term" value="C:plasma membrane"/>
    <property type="evidence" value="ECO:0007669"/>
    <property type="project" value="UniProtKB-SubCell"/>
</dbReference>
<dbReference type="PANTHER" id="PTHR11785">
    <property type="entry name" value="AMINO ACID TRANSPORTER"/>
    <property type="match status" value="1"/>
</dbReference>
<evidence type="ECO:0000313" key="11">
    <source>
        <dbReference type="Proteomes" id="UP001168821"/>
    </source>
</evidence>
<dbReference type="InterPro" id="IPR002293">
    <property type="entry name" value="AA/rel_permease1"/>
</dbReference>
<feature type="transmembrane region" description="Helical" evidence="9">
    <location>
        <begin position="189"/>
        <end position="210"/>
    </location>
</feature>